<dbReference type="Gene3D" id="3.40.1550.10">
    <property type="entry name" value="CheC-like"/>
    <property type="match status" value="1"/>
</dbReference>
<dbReference type="Proteomes" id="UP000002030">
    <property type="component" value="Chromosome"/>
</dbReference>
<keyword evidence="9" id="KW-0966">Cell projection</keyword>
<dbReference type="GO" id="GO:0006935">
    <property type="term" value="P:chemotaxis"/>
    <property type="evidence" value="ECO:0007669"/>
    <property type="project" value="UniProtKB-KW"/>
</dbReference>
<evidence type="ECO:0000313" key="10">
    <source>
        <dbReference type="Proteomes" id="UP000002030"/>
    </source>
</evidence>
<dbReference type="HOGENOM" id="CLU_033893_0_0_0"/>
<evidence type="ECO:0000256" key="7">
    <source>
        <dbReference type="SAM" id="MobiDB-lite"/>
    </source>
</evidence>
<dbReference type="GO" id="GO:0005886">
    <property type="term" value="C:plasma membrane"/>
    <property type="evidence" value="ECO:0007669"/>
    <property type="project" value="UniProtKB-SubCell"/>
</dbReference>
<dbReference type="GO" id="GO:0003774">
    <property type="term" value="F:cytoskeletal motor activity"/>
    <property type="evidence" value="ECO:0007669"/>
    <property type="project" value="InterPro"/>
</dbReference>
<feature type="region of interest" description="Disordered" evidence="7">
    <location>
        <begin position="13"/>
        <end position="32"/>
    </location>
</feature>
<keyword evidence="10" id="KW-1185">Reference proteome</keyword>
<dbReference type="eggNOG" id="COG1776">
    <property type="taxonomic scope" value="Bacteria"/>
</dbReference>
<keyword evidence="3" id="KW-1003">Cell membrane</keyword>
<dbReference type="Gene3D" id="2.30.330.10">
    <property type="entry name" value="SpoA-like"/>
    <property type="match status" value="1"/>
</dbReference>
<dbReference type="KEGG" id="tai:Taci_1322"/>
<feature type="compositionally biased region" description="Basic and acidic residues" evidence="7">
    <location>
        <begin position="223"/>
        <end position="234"/>
    </location>
</feature>
<comment type="subcellular location">
    <subcellularLocation>
        <location evidence="1">Cell membrane</location>
        <topology evidence="1">Peripheral membrane protein</topology>
        <orientation evidence="1">Cytoplasmic side</orientation>
    </subcellularLocation>
</comment>
<sequence>MGEDFLSQDEIDALLSGGKPSGGGPSGGGSIGGDEMEILREVASTAASSVGNVMGMLAGRSVSVNVTNCEVAPQNSVVEKVGAMSIFVFSMKWDGLDDAPARLVTSDKGALTLADLMMGGDAKELPEEPNDLYLSASQEGFSQLIGSALTSISGLLKGAKLAPKDTSGGLADFSWVPFDQLAVTDEAWIAGMEVAVDDVAPFPLFLVLPAPNAKDLAERIREVSVPKEEPKQEARAPQAAAAPRAPQPAAPARDEGFYAPRSASISTAPVDVRPAEFAPLGGQEVAISASAIDLISDIPVRITVELGRTRKTIGEILNMSPGSVVELNRMAGEPVDVLVNGKLIARGEVVVIDENFGVRVTEIVSRAERIRSMGV</sequence>
<dbReference type="InterPro" id="IPR012826">
    <property type="entry name" value="FliN"/>
</dbReference>
<evidence type="ECO:0000313" key="9">
    <source>
        <dbReference type="EMBL" id="ACZ19553.1"/>
    </source>
</evidence>
<dbReference type="STRING" id="525903.Taci_1322"/>
<dbReference type="PATRIC" id="fig|525903.6.peg.1323"/>
<dbReference type="SUPFAM" id="SSF103039">
    <property type="entry name" value="CheC-like"/>
    <property type="match status" value="1"/>
</dbReference>
<name>D1B6B2_THEAS</name>
<dbReference type="PANTHER" id="PTHR43484">
    <property type="match status" value="1"/>
</dbReference>
<dbReference type="PANTHER" id="PTHR43484:SF1">
    <property type="entry name" value="FLAGELLAR MOTOR SWITCH PROTEIN FLIN"/>
    <property type="match status" value="1"/>
</dbReference>
<dbReference type="AlphaFoldDB" id="D1B6B2"/>
<evidence type="ECO:0000256" key="5">
    <source>
        <dbReference type="ARBA" id="ARBA00022779"/>
    </source>
</evidence>
<keyword evidence="4" id="KW-0145">Chemotaxis</keyword>
<feature type="domain" description="Flagellar motor switch protein FliN-like C-terminal" evidence="8">
    <location>
        <begin position="294"/>
        <end position="364"/>
    </location>
</feature>
<dbReference type="OrthoDB" id="9773459at2"/>
<evidence type="ECO:0000256" key="6">
    <source>
        <dbReference type="ARBA" id="ARBA00023136"/>
    </source>
</evidence>
<feature type="compositionally biased region" description="Low complexity" evidence="7">
    <location>
        <begin position="235"/>
        <end position="244"/>
    </location>
</feature>
<dbReference type="InterPro" id="IPR001543">
    <property type="entry name" value="FliN-like_C"/>
</dbReference>
<dbReference type="EnsemblBacteria" id="ACZ19553">
    <property type="protein sequence ID" value="ACZ19553"/>
    <property type="gene ID" value="Taci_1322"/>
</dbReference>
<keyword evidence="5" id="KW-0283">Flagellar rotation</keyword>
<keyword evidence="9" id="KW-0969">Cilium</keyword>
<dbReference type="EMBL" id="CP001818">
    <property type="protein sequence ID" value="ACZ19553.1"/>
    <property type="molecule type" value="Genomic_DNA"/>
</dbReference>
<protein>
    <submittedName>
        <fullName evidence="9">Flagellar motor switch protein FliN</fullName>
    </submittedName>
</protein>
<keyword evidence="6" id="KW-0472">Membrane</keyword>
<dbReference type="Pfam" id="PF01052">
    <property type="entry name" value="FliMN_C"/>
    <property type="match status" value="1"/>
</dbReference>
<keyword evidence="9" id="KW-0282">Flagellum</keyword>
<dbReference type="eggNOG" id="COG1886">
    <property type="taxonomic scope" value="Bacteria"/>
</dbReference>
<dbReference type="InterPro" id="IPR001172">
    <property type="entry name" value="FliN_T3SS_HrcQb"/>
</dbReference>
<reference evidence="9 10" key="1">
    <citation type="journal article" date="2009" name="Stand. Genomic Sci.">
        <title>Complete genome sequence of Thermanaerovibrio acidaminovorans type strain (Su883).</title>
        <authorList>
            <person name="Chovatia M."/>
            <person name="Sikorski J."/>
            <person name="Schroder M."/>
            <person name="Lapidus A."/>
            <person name="Nolan M."/>
            <person name="Tice H."/>
            <person name="Glavina Del Rio T."/>
            <person name="Copeland A."/>
            <person name="Cheng J.F."/>
            <person name="Lucas S."/>
            <person name="Chen F."/>
            <person name="Bruce D."/>
            <person name="Goodwin L."/>
            <person name="Pitluck S."/>
            <person name="Ivanova N."/>
            <person name="Mavromatis K."/>
            <person name="Ovchinnikova G."/>
            <person name="Pati A."/>
            <person name="Chen A."/>
            <person name="Palaniappan K."/>
            <person name="Land M."/>
            <person name="Hauser L."/>
            <person name="Chang Y.J."/>
            <person name="Jeffries C.D."/>
            <person name="Chain P."/>
            <person name="Saunders E."/>
            <person name="Detter J.C."/>
            <person name="Brettin T."/>
            <person name="Rohde M."/>
            <person name="Goker M."/>
            <person name="Spring S."/>
            <person name="Bristow J."/>
            <person name="Markowitz V."/>
            <person name="Hugenholtz P."/>
            <person name="Kyrpides N.C."/>
            <person name="Klenk H.P."/>
            <person name="Eisen J.A."/>
        </authorList>
    </citation>
    <scope>NUCLEOTIDE SEQUENCE [LARGE SCALE GENOMIC DNA]</scope>
    <source>
        <strain evidence="10">ATCC 49978 / DSM 6589 / Su883</strain>
    </source>
</reference>
<accession>D1B6B2</accession>
<feature type="compositionally biased region" description="Gly residues" evidence="7">
    <location>
        <begin position="19"/>
        <end position="32"/>
    </location>
</feature>
<proteinExistence type="inferred from homology"/>
<dbReference type="SUPFAM" id="SSF101801">
    <property type="entry name" value="Surface presentation of antigens (SPOA)"/>
    <property type="match status" value="1"/>
</dbReference>
<dbReference type="InterPro" id="IPR051469">
    <property type="entry name" value="FliN/MopA/SpaO"/>
</dbReference>
<evidence type="ECO:0000259" key="8">
    <source>
        <dbReference type="Pfam" id="PF01052"/>
    </source>
</evidence>
<feature type="region of interest" description="Disordered" evidence="7">
    <location>
        <begin position="223"/>
        <end position="255"/>
    </location>
</feature>
<dbReference type="PRINTS" id="PR00956">
    <property type="entry name" value="FLGMOTORFLIN"/>
</dbReference>
<evidence type="ECO:0000256" key="4">
    <source>
        <dbReference type="ARBA" id="ARBA00022500"/>
    </source>
</evidence>
<dbReference type="InterPro" id="IPR036429">
    <property type="entry name" value="SpoA-like_sf"/>
</dbReference>
<dbReference type="GO" id="GO:0009425">
    <property type="term" value="C:bacterial-type flagellum basal body"/>
    <property type="evidence" value="ECO:0007669"/>
    <property type="project" value="InterPro"/>
</dbReference>
<evidence type="ECO:0000256" key="3">
    <source>
        <dbReference type="ARBA" id="ARBA00022475"/>
    </source>
</evidence>
<dbReference type="InterPro" id="IPR028976">
    <property type="entry name" value="CheC-like_sf"/>
</dbReference>
<dbReference type="GO" id="GO:0071973">
    <property type="term" value="P:bacterial-type flagellum-dependent cell motility"/>
    <property type="evidence" value="ECO:0007669"/>
    <property type="project" value="InterPro"/>
</dbReference>
<comment type="similarity">
    <text evidence="2">Belongs to the FliN/MopA/SpaO family.</text>
</comment>
<evidence type="ECO:0000256" key="2">
    <source>
        <dbReference type="ARBA" id="ARBA00009226"/>
    </source>
</evidence>
<gene>
    <name evidence="9" type="ordered locus">Taci_1322</name>
</gene>
<dbReference type="NCBIfam" id="TIGR02480">
    <property type="entry name" value="fliN"/>
    <property type="match status" value="1"/>
</dbReference>
<organism evidence="9 10">
    <name type="scientific">Thermanaerovibrio acidaminovorans (strain ATCC 49978 / DSM 6589 / Su883)</name>
    <name type="common">Selenomonas acidaminovorans</name>
    <dbReference type="NCBI Taxonomy" id="525903"/>
    <lineage>
        <taxon>Bacteria</taxon>
        <taxon>Thermotogati</taxon>
        <taxon>Synergistota</taxon>
        <taxon>Synergistia</taxon>
        <taxon>Synergistales</taxon>
        <taxon>Synergistaceae</taxon>
        <taxon>Thermanaerovibrio</taxon>
    </lineage>
</organism>
<evidence type="ECO:0000256" key="1">
    <source>
        <dbReference type="ARBA" id="ARBA00004413"/>
    </source>
</evidence>
<dbReference type="RefSeq" id="WP_012870064.1">
    <property type="nucleotide sequence ID" value="NC_013522.1"/>
</dbReference>